<dbReference type="EMBL" id="MU157870">
    <property type="protein sequence ID" value="KAF9526552.1"/>
    <property type="molecule type" value="Genomic_DNA"/>
</dbReference>
<keyword evidence="2" id="KW-1185">Reference proteome</keyword>
<comment type="caution">
    <text evidence="1">The sequence shown here is derived from an EMBL/GenBank/DDBJ whole genome shotgun (WGS) entry which is preliminary data.</text>
</comment>
<gene>
    <name evidence="1" type="ORF">CPB83DRAFT_938026</name>
</gene>
<reference evidence="1" key="1">
    <citation type="submission" date="2020-11" db="EMBL/GenBank/DDBJ databases">
        <authorList>
            <consortium name="DOE Joint Genome Institute"/>
            <person name="Ahrendt S."/>
            <person name="Riley R."/>
            <person name="Andreopoulos W."/>
            <person name="Labutti K."/>
            <person name="Pangilinan J."/>
            <person name="Ruiz-Duenas F.J."/>
            <person name="Barrasa J.M."/>
            <person name="Sanchez-Garcia M."/>
            <person name="Camarero S."/>
            <person name="Miyauchi S."/>
            <person name="Serrano A."/>
            <person name="Linde D."/>
            <person name="Babiker R."/>
            <person name="Drula E."/>
            <person name="Ayuso-Fernandez I."/>
            <person name="Pacheco R."/>
            <person name="Padilla G."/>
            <person name="Ferreira P."/>
            <person name="Barriuso J."/>
            <person name="Kellner H."/>
            <person name="Castanera R."/>
            <person name="Alfaro M."/>
            <person name="Ramirez L."/>
            <person name="Pisabarro A.G."/>
            <person name="Kuo A."/>
            <person name="Tritt A."/>
            <person name="Lipzen A."/>
            <person name="He G."/>
            <person name="Yan M."/>
            <person name="Ng V."/>
            <person name="Cullen D."/>
            <person name="Martin F."/>
            <person name="Rosso M.-N."/>
            <person name="Henrissat B."/>
            <person name="Hibbett D."/>
            <person name="Martinez A.T."/>
            <person name="Grigoriev I.V."/>
        </authorList>
    </citation>
    <scope>NUCLEOTIDE SEQUENCE</scope>
    <source>
        <strain evidence="1">CBS 506.95</strain>
    </source>
</reference>
<protein>
    <submittedName>
        <fullName evidence="1">Uncharacterized protein</fullName>
    </submittedName>
</protein>
<accession>A0A9P6ECH9</accession>
<evidence type="ECO:0000313" key="2">
    <source>
        <dbReference type="Proteomes" id="UP000807306"/>
    </source>
</evidence>
<name>A0A9P6ECH9_9AGAR</name>
<dbReference type="AlphaFoldDB" id="A0A9P6ECH9"/>
<organism evidence="1 2">
    <name type="scientific">Crepidotus variabilis</name>
    <dbReference type="NCBI Taxonomy" id="179855"/>
    <lineage>
        <taxon>Eukaryota</taxon>
        <taxon>Fungi</taxon>
        <taxon>Dikarya</taxon>
        <taxon>Basidiomycota</taxon>
        <taxon>Agaricomycotina</taxon>
        <taxon>Agaricomycetes</taxon>
        <taxon>Agaricomycetidae</taxon>
        <taxon>Agaricales</taxon>
        <taxon>Agaricineae</taxon>
        <taxon>Crepidotaceae</taxon>
        <taxon>Crepidotus</taxon>
    </lineage>
</organism>
<evidence type="ECO:0000313" key="1">
    <source>
        <dbReference type="EMBL" id="KAF9526552.1"/>
    </source>
</evidence>
<proteinExistence type="predicted"/>
<dbReference type="Proteomes" id="UP000807306">
    <property type="component" value="Unassembled WGS sequence"/>
</dbReference>
<sequence length="184" mass="20704">MLPVVATISIAAKNAKSQTGNCINCKSRTSFETPPSLDSRRAIVFEVNGEIKFTWVTVKQETDGEPIDEDHPNLTWEVPVGLEHYFHGNSPSHEAFHTNAVRRRTLKELIDLRINDNFQSDGSPKNLAVCRVVNEMDYGEKTWRDPLVALKKKGSWLDDKRLNPNPAAGYGLWIWAISGRLSTT</sequence>